<protein>
    <submittedName>
        <fullName evidence="1">Uncharacterized protein</fullName>
    </submittedName>
</protein>
<evidence type="ECO:0000313" key="1">
    <source>
        <dbReference type="EMBL" id="CAG7836873.1"/>
    </source>
</evidence>
<comment type="caution">
    <text evidence="1">The sequence shown here is derived from an EMBL/GenBank/DDBJ whole genome shotgun (WGS) entry which is preliminary data.</text>
</comment>
<feature type="non-terminal residue" evidence="1">
    <location>
        <position position="1"/>
    </location>
</feature>
<proteinExistence type="predicted"/>
<dbReference type="Proteomes" id="UP000708208">
    <property type="component" value="Unassembled WGS sequence"/>
</dbReference>
<accession>A0A8J2LRS7</accession>
<evidence type="ECO:0000313" key="2">
    <source>
        <dbReference type="Proteomes" id="UP000708208"/>
    </source>
</evidence>
<dbReference type="AlphaFoldDB" id="A0A8J2LRS7"/>
<gene>
    <name evidence="1" type="ORF">AFUS01_LOCUS46065</name>
</gene>
<keyword evidence="2" id="KW-1185">Reference proteome</keyword>
<organism evidence="1 2">
    <name type="scientific">Allacma fusca</name>
    <dbReference type="NCBI Taxonomy" id="39272"/>
    <lineage>
        <taxon>Eukaryota</taxon>
        <taxon>Metazoa</taxon>
        <taxon>Ecdysozoa</taxon>
        <taxon>Arthropoda</taxon>
        <taxon>Hexapoda</taxon>
        <taxon>Collembola</taxon>
        <taxon>Symphypleona</taxon>
        <taxon>Sminthuridae</taxon>
        <taxon>Allacma</taxon>
    </lineage>
</organism>
<name>A0A8J2LRS7_9HEXA</name>
<reference evidence="1" key="1">
    <citation type="submission" date="2021-06" db="EMBL/GenBank/DDBJ databases">
        <authorList>
            <person name="Hodson N. C."/>
            <person name="Mongue J. A."/>
            <person name="Jaron S. K."/>
        </authorList>
    </citation>
    <scope>NUCLEOTIDE SEQUENCE</scope>
</reference>
<dbReference type="EMBL" id="CAJVCH010571185">
    <property type="protein sequence ID" value="CAG7836873.1"/>
    <property type="molecule type" value="Genomic_DNA"/>
</dbReference>
<sequence>LDIIFRYNILPRNFPPL</sequence>